<evidence type="ECO:0000313" key="7">
    <source>
        <dbReference type="EMBL" id="MDT8897949.1"/>
    </source>
</evidence>
<dbReference type="RefSeq" id="WP_315624599.1">
    <property type="nucleotide sequence ID" value="NZ_JAUHMF010000001.1"/>
</dbReference>
<reference evidence="7 8" key="1">
    <citation type="submission" date="2023-07" db="EMBL/GenBank/DDBJ databases">
        <title>Novel species of Thermanaerothrix with wide hydrolytic capabilities.</title>
        <authorList>
            <person name="Zayulina K.S."/>
            <person name="Podosokorskaya O.A."/>
            <person name="Elcheninov A.G."/>
        </authorList>
    </citation>
    <scope>NUCLEOTIDE SEQUENCE [LARGE SCALE GENOMIC DNA]</scope>
    <source>
        <strain evidence="7 8">4228-RoL</strain>
    </source>
</reference>
<evidence type="ECO:0000259" key="5">
    <source>
        <dbReference type="Pfam" id="PF04198"/>
    </source>
</evidence>
<organism evidence="7 8">
    <name type="scientific">Thermanaerothrix solaris</name>
    <dbReference type="NCBI Taxonomy" id="3058434"/>
    <lineage>
        <taxon>Bacteria</taxon>
        <taxon>Bacillati</taxon>
        <taxon>Chloroflexota</taxon>
        <taxon>Anaerolineae</taxon>
        <taxon>Anaerolineales</taxon>
        <taxon>Anaerolineaceae</taxon>
        <taxon>Thermanaerothrix</taxon>
    </lineage>
</organism>
<name>A0ABU3NM81_9CHLR</name>
<comment type="similarity">
    <text evidence="1">Belongs to the SorC transcriptional regulatory family.</text>
</comment>
<dbReference type="PANTHER" id="PTHR34294:SF1">
    <property type="entry name" value="TRANSCRIPTIONAL REGULATOR LSRR"/>
    <property type="match status" value="1"/>
</dbReference>
<dbReference type="InterPro" id="IPR036388">
    <property type="entry name" value="WH-like_DNA-bd_sf"/>
</dbReference>
<dbReference type="InterPro" id="IPR051054">
    <property type="entry name" value="SorC_transcr_regulators"/>
</dbReference>
<evidence type="ECO:0000313" key="8">
    <source>
        <dbReference type="Proteomes" id="UP001254165"/>
    </source>
</evidence>
<dbReference type="SUPFAM" id="SSF46785">
    <property type="entry name" value="Winged helix' DNA-binding domain"/>
    <property type="match status" value="1"/>
</dbReference>
<dbReference type="EMBL" id="JAUHMF010000001">
    <property type="protein sequence ID" value="MDT8897949.1"/>
    <property type="molecule type" value="Genomic_DNA"/>
</dbReference>
<evidence type="ECO:0000259" key="6">
    <source>
        <dbReference type="Pfam" id="PF13545"/>
    </source>
</evidence>
<dbReference type="PANTHER" id="PTHR34294">
    <property type="entry name" value="TRANSCRIPTIONAL REGULATOR-RELATED"/>
    <property type="match status" value="1"/>
</dbReference>
<sequence>MLLNADRLDLLARIAEMYYESNLTQDQIAKITGYSRSMVSRLLTEARRQGVVEIRINHPMQRRRDLEQALQARLGLDEVWVMVRGTLAHNEMLRRLGILAARFLEAHLHDYMTLGTSWGTAVYETVNALQQRSFRGIRVVQMIGALGTPNPDIDGPELARRMARALTGQYATLPVPLIVDSEATRKALMQAPHIQRVVQYFHHIDLALVGVGTVEPEYASLLRAGYLTTEQLEDLRTAGAVGDVCAIHITLDGTLVDTPLTRCIMGIDAATLRKVPIRIGVAGGQAKALPIIAASRSGLINRLVTDEVAATFALRALEEGLPSYDDTTNSNHR</sequence>
<proteinExistence type="inferred from homology"/>
<dbReference type="InterPro" id="IPR012318">
    <property type="entry name" value="HTH_CRP"/>
</dbReference>
<evidence type="ECO:0000256" key="1">
    <source>
        <dbReference type="ARBA" id="ARBA00010466"/>
    </source>
</evidence>
<dbReference type="InterPro" id="IPR036390">
    <property type="entry name" value="WH_DNA-bd_sf"/>
</dbReference>
<dbReference type="InterPro" id="IPR037171">
    <property type="entry name" value="NagB/RpiA_transferase-like"/>
</dbReference>
<dbReference type="Gene3D" id="1.10.10.10">
    <property type="entry name" value="Winged helix-like DNA-binding domain superfamily/Winged helix DNA-binding domain"/>
    <property type="match status" value="1"/>
</dbReference>
<dbReference type="Gene3D" id="3.40.50.1360">
    <property type="match status" value="1"/>
</dbReference>
<evidence type="ECO:0000256" key="4">
    <source>
        <dbReference type="ARBA" id="ARBA00023163"/>
    </source>
</evidence>
<keyword evidence="8" id="KW-1185">Reference proteome</keyword>
<comment type="caution">
    <text evidence="7">The sequence shown here is derived from an EMBL/GenBank/DDBJ whole genome shotgun (WGS) entry which is preliminary data.</text>
</comment>
<protein>
    <submittedName>
        <fullName evidence="7">Sugar-binding transcriptional regulator</fullName>
    </submittedName>
</protein>
<keyword evidence="4" id="KW-0804">Transcription</keyword>
<dbReference type="InterPro" id="IPR007324">
    <property type="entry name" value="Sugar-bd_dom_put"/>
</dbReference>
<feature type="domain" description="Sugar-binding" evidence="5">
    <location>
        <begin position="60"/>
        <end position="312"/>
    </location>
</feature>
<dbReference type="Pfam" id="PF13545">
    <property type="entry name" value="HTH_Crp_2"/>
    <property type="match status" value="1"/>
</dbReference>
<gene>
    <name evidence="7" type="ORF">QYE77_06680</name>
</gene>
<evidence type="ECO:0000256" key="3">
    <source>
        <dbReference type="ARBA" id="ARBA00023125"/>
    </source>
</evidence>
<dbReference type="Proteomes" id="UP001254165">
    <property type="component" value="Unassembled WGS sequence"/>
</dbReference>
<dbReference type="SUPFAM" id="SSF100950">
    <property type="entry name" value="NagB/RpiA/CoA transferase-like"/>
    <property type="match status" value="1"/>
</dbReference>
<feature type="domain" description="HTH crp-type" evidence="6">
    <location>
        <begin position="19"/>
        <end position="55"/>
    </location>
</feature>
<evidence type="ECO:0000256" key="2">
    <source>
        <dbReference type="ARBA" id="ARBA00023015"/>
    </source>
</evidence>
<dbReference type="Pfam" id="PF04198">
    <property type="entry name" value="Sugar-bind"/>
    <property type="match status" value="1"/>
</dbReference>
<keyword evidence="3" id="KW-0238">DNA-binding</keyword>
<keyword evidence="2" id="KW-0805">Transcription regulation</keyword>
<accession>A0ABU3NM81</accession>